<dbReference type="EMBL" id="BQKB01000071">
    <property type="protein sequence ID" value="GJM54207.1"/>
    <property type="molecule type" value="Genomic_DNA"/>
</dbReference>
<keyword evidence="4" id="KW-1185">Reference proteome</keyword>
<dbReference type="EMBL" id="BQKA01000053">
    <property type="protein sequence ID" value="GJM51399.1"/>
    <property type="molecule type" value="Genomic_DNA"/>
</dbReference>
<organism evidence="1 3">
    <name type="scientific">Capnocytophaga catalasegens</name>
    <dbReference type="NCBI Taxonomy" id="1004260"/>
    <lineage>
        <taxon>Bacteria</taxon>
        <taxon>Pseudomonadati</taxon>
        <taxon>Bacteroidota</taxon>
        <taxon>Flavobacteriia</taxon>
        <taxon>Flavobacteriales</taxon>
        <taxon>Flavobacteriaceae</taxon>
        <taxon>Capnocytophaga</taxon>
    </lineage>
</organism>
<evidence type="ECO:0000313" key="3">
    <source>
        <dbReference type="Proteomes" id="UP001207736"/>
    </source>
</evidence>
<evidence type="ECO:0000313" key="4">
    <source>
        <dbReference type="Proteomes" id="UP001208692"/>
    </source>
</evidence>
<evidence type="ECO:0000313" key="1">
    <source>
        <dbReference type="EMBL" id="GJM51399.1"/>
    </source>
</evidence>
<gene>
    <name evidence="1" type="ORF">RCZ15_23720</name>
    <name evidence="2" type="ORF">RCZ16_25230</name>
</gene>
<dbReference type="AlphaFoldDB" id="A0AAV5AXT2"/>
<reference evidence="1 4" key="1">
    <citation type="submission" date="2021-11" db="EMBL/GenBank/DDBJ databases">
        <title>Draft genome sequence of Capnocytophaga sp. strain KC07075 isolated from cat oral cavity.</title>
        <authorList>
            <person name="Suzuki M."/>
            <person name="Imaoka K."/>
            <person name="Kimura M."/>
            <person name="Morikawa S."/>
            <person name="Maeda K."/>
        </authorList>
    </citation>
    <scope>NUCLEOTIDE SEQUENCE</scope>
    <source>
        <strain evidence="1">KC07075</strain>
        <strain evidence="2 4">KC07079</strain>
    </source>
</reference>
<accession>A0AAV5AXT2</accession>
<comment type="caution">
    <text evidence="1">The sequence shown here is derived from an EMBL/GenBank/DDBJ whole genome shotgun (WGS) entry which is preliminary data.</text>
</comment>
<dbReference type="Proteomes" id="UP001208692">
    <property type="component" value="Unassembled WGS sequence"/>
</dbReference>
<proteinExistence type="predicted"/>
<sequence>MTNTLAQYLFAEDLASSQEIQAQEYPFFNDYVTDFVCNSSESISIEKISIPDNILCKAIELDLQGIDLQMDSAEYGTIESYWVVLHLKNSNEVYKYPLESYYESTKYTLVLPFEDIVESVYIHLMNIQFVYDYNQGNSGCIGIKQQYGKTPIIKNYKLIK</sequence>
<name>A0AAV5AXT2_9FLAO</name>
<protein>
    <submittedName>
        <fullName evidence="1">Uncharacterized protein</fullName>
    </submittedName>
</protein>
<evidence type="ECO:0000313" key="2">
    <source>
        <dbReference type="EMBL" id="GJM54207.1"/>
    </source>
</evidence>
<dbReference type="Proteomes" id="UP001207736">
    <property type="component" value="Unassembled WGS sequence"/>
</dbReference>
<dbReference type="RefSeq" id="WP_264846291.1">
    <property type="nucleotide sequence ID" value="NZ_BPMA01000019.1"/>
</dbReference>